<evidence type="ECO:0000313" key="1">
    <source>
        <dbReference type="EMBL" id="GAB18710.1"/>
    </source>
</evidence>
<dbReference type="eggNOG" id="ENOG503215F">
    <property type="taxonomic scope" value="Bacteria"/>
</dbReference>
<name>H0R0V9_9ACTN</name>
<evidence type="ECO:0008006" key="3">
    <source>
        <dbReference type="Google" id="ProtNLM"/>
    </source>
</evidence>
<protein>
    <recommendedName>
        <fullName evidence="3">Knr4/Smi1-like domain-containing protein</fullName>
    </recommendedName>
</protein>
<keyword evidence="2" id="KW-1185">Reference proteome</keyword>
<sequence>MSALSQLTDLVDPPPHGARPDWTAVAAHLGHTPPQDYIQIVETYGAGLFAGEVAVWVAGGAGGEDLIEAAPPAITELADSRDWINSNAISWIGPDGSNSPVDLGPSPLRYAAWGGGSSGAYGYWHQVGDDPNKWPVLYTDLSSLWLYHPAGIAAFLVDLLDGNYNTELIELSPDERPDFEAFGSD</sequence>
<dbReference type="STRING" id="1077974.GOEFS_062_00190"/>
<dbReference type="OrthoDB" id="5572373at2"/>
<comment type="caution">
    <text evidence="1">The sequence shown here is derived from an EMBL/GenBank/DDBJ whole genome shotgun (WGS) entry which is preliminary data.</text>
</comment>
<dbReference type="AlphaFoldDB" id="H0R0V9"/>
<organism evidence="1 2">
    <name type="scientific">Gordonia effusa NBRC 100432</name>
    <dbReference type="NCBI Taxonomy" id="1077974"/>
    <lineage>
        <taxon>Bacteria</taxon>
        <taxon>Bacillati</taxon>
        <taxon>Actinomycetota</taxon>
        <taxon>Actinomycetes</taxon>
        <taxon>Mycobacteriales</taxon>
        <taxon>Gordoniaceae</taxon>
        <taxon>Gordonia</taxon>
    </lineage>
</organism>
<dbReference type="Proteomes" id="UP000035034">
    <property type="component" value="Unassembled WGS sequence"/>
</dbReference>
<reference evidence="1 2" key="1">
    <citation type="submission" date="2011-12" db="EMBL/GenBank/DDBJ databases">
        <title>Whole genome shotgun sequence of Gordonia effusa NBRC 100432.</title>
        <authorList>
            <person name="Yoshida I."/>
            <person name="Takarada H."/>
            <person name="Hosoyama A."/>
            <person name="Tsuchikane K."/>
            <person name="Katsumata H."/>
            <person name="Yamazaki S."/>
            <person name="Fujita N."/>
        </authorList>
    </citation>
    <scope>NUCLEOTIDE SEQUENCE [LARGE SCALE GENOMIC DNA]</scope>
    <source>
        <strain evidence="1 2">NBRC 100432</strain>
    </source>
</reference>
<dbReference type="EMBL" id="BAEH01000062">
    <property type="protein sequence ID" value="GAB18710.1"/>
    <property type="molecule type" value="Genomic_DNA"/>
</dbReference>
<accession>H0R0V9</accession>
<proteinExistence type="predicted"/>
<dbReference type="RefSeq" id="WP_007318046.1">
    <property type="nucleotide sequence ID" value="NZ_BAEH01000062.1"/>
</dbReference>
<gene>
    <name evidence="1" type="ORF">GOEFS_062_00190</name>
</gene>
<evidence type="ECO:0000313" key="2">
    <source>
        <dbReference type="Proteomes" id="UP000035034"/>
    </source>
</evidence>